<keyword evidence="1" id="KW-0472">Membrane</keyword>
<gene>
    <name evidence="2" type="ORF">ABLG96_21035</name>
</gene>
<dbReference type="RefSeq" id="WP_353649252.1">
    <property type="nucleotide sequence ID" value="NZ_CP159218.1"/>
</dbReference>
<accession>A0AAU8DPC5</accession>
<dbReference type="AlphaFoldDB" id="A0AAU8DPC5"/>
<keyword evidence="1" id="KW-0812">Transmembrane</keyword>
<sequence>MGSTPETATAGTIDHDVFARLFTVLRIFTGLVWLSNALAKVFNKASYDLGFFSFSLVDTGSARSILTGAASHTDIRPLGAFYQNLVLSNWGFWGVFLTLAELAVGIGLVLGVASRLAAIGGLLLIGPVWIMLWNTNLYLWQYPAEDLLPLILLAIAPAGRCFGLDEKLVARWGRRWPF</sequence>
<evidence type="ECO:0008006" key="3">
    <source>
        <dbReference type="Google" id="ProtNLM"/>
    </source>
</evidence>
<dbReference type="EMBL" id="CP159218">
    <property type="protein sequence ID" value="XCG63637.1"/>
    <property type="molecule type" value="Genomic_DNA"/>
</dbReference>
<evidence type="ECO:0000256" key="1">
    <source>
        <dbReference type="SAM" id="Phobius"/>
    </source>
</evidence>
<feature type="transmembrane region" description="Helical" evidence="1">
    <location>
        <begin position="17"/>
        <end position="39"/>
    </location>
</feature>
<protein>
    <recommendedName>
        <fullName evidence="3">DoxX family membrane protein</fullName>
    </recommendedName>
</protein>
<keyword evidence="1" id="KW-1133">Transmembrane helix</keyword>
<organism evidence="2">
    <name type="scientific">Nakamurella sp. A5-74</name>
    <dbReference type="NCBI Taxonomy" id="3158264"/>
    <lineage>
        <taxon>Bacteria</taxon>
        <taxon>Bacillati</taxon>
        <taxon>Actinomycetota</taxon>
        <taxon>Actinomycetes</taxon>
        <taxon>Nakamurellales</taxon>
        <taxon>Nakamurellaceae</taxon>
        <taxon>Nakamurella</taxon>
    </lineage>
</organism>
<reference evidence="2" key="1">
    <citation type="submission" date="2024-05" db="EMBL/GenBank/DDBJ databases">
        <authorList>
            <person name="Cai S.Y."/>
            <person name="Jin L.M."/>
            <person name="Li H.R."/>
        </authorList>
    </citation>
    <scope>NUCLEOTIDE SEQUENCE</scope>
    <source>
        <strain evidence="2">A5-74</strain>
    </source>
</reference>
<feature type="transmembrane region" description="Helical" evidence="1">
    <location>
        <begin position="147"/>
        <end position="165"/>
    </location>
</feature>
<feature type="transmembrane region" description="Helical" evidence="1">
    <location>
        <begin position="90"/>
        <end position="109"/>
    </location>
</feature>
<feature type="transmembrane region" description="Helical" evidence="1">
    <location>
        <begin position="116"/>
        <end position="135"/>
    </location>
</feature>
<proteinExistence type="predicted"/>
<dbReference type="PANTHER" id="PTHR39157">
    <property type="entry name" value="INTEGRAL MEMBRANE PROTEIN-RELATED"/>
    <property type="match status" value="1"/>
</dbReference>
<dbReference type="PANTHER" id="PTHR39157:SF1">
    <property type="entry name" value="DOXX FAMILY PROTEIN"/>
    <property type="match status" value="1"/>
</dbReference>
<name>A0AAU8DPC5_9ACTN</name>
<evidence type="ECO:0000313" key="2">
    <source>
        <dbReference type="EMBL" id="XCG63637.1"/>
    </source>
</evidence>